<evidence type="ECO:0000256" key="1">
    <source>
        <dbReference type="SAM" id="MobiDB-lite"/>
    </source>
</evidence>
<dbReference type="AlphaFoldDB" id="A0A453SJH7"/>
<feature type="compositionally biased region" description="Basic residues" evidence="1">
    <location>
        <begin position="133"/>
        <end position="143"/>
    </location>
</feature>
<reference evidence="2" key="5">
    <citation type="journal article" date="2021" name="G3 (Bethesda)">
        <title>Aegilops tauschii genome assembly Aet v5.0 features greater sequence contiguity and improved annotation.</title>
        <authorList>
            <person name="Wang L."/>
            <person name="Zhu T."/>
            <person name="Rodriguez J.C."/>
            <person name="Deal K.R."/>
            <person name="Dubcovsky J."/>
            <person name="McGuire P.E."/>
            <person name="Lux T."/>
            <person name="Spannagl M."/>
            <person name="Mayer K.F.X."/>
            <person name="Baldrich P."/>
            <person name="Meyers B.C."/>
            <person name="Huo N."/>
            <person name="Gu Y.Q."/>
            <person name="Zhou H."/>
            <person name="Devos K.M."/>
            <person name="Bennetzen J.L."/>
            <person name="Unver T."/>
            <person name="Budak H."/>
            <person name="Gulick P.J."/>
            <person name="Galiba G."/>
            <person name="Kalapos B."/>
            <person name="Nelson D.R."/>
            <person name="Li P."/>
            <person name="You F.M."/>
            <person name="Luo M.C."/>
            <person name="Dvorak J."/>
        </authorList>
    </citation>
    <scope>NUCLEOTIDE SEQUENCE [LARGE SCALE GENOMIC DNA]</scope>
    <source>
        <strain evidence="2">cv. AL8/78</strain>
    </source>
</reference>
<proteinExistence type="predicted"/>
<sequence>VSRKLGLSAAAVFLVDGELPPVRRPHPSPPPYISTGTRPHRPLPPRELSHNDRPSQDTGPIPCRRLDAALEALAAAGSRDAFLHNAVIRGFADSGLPGSALAAYRSMLAAVARLTASPSPSSSSAARAQAPRRWPRRRVPGSA</sequence>
<name>A0A453SJH7_AEGTS</name>
<reference evidence="2" key="3">
    <citation type="journal article" date="2017" name="Nature">
        <title>Genome sequence of the progenitor of the wheat D genome Aegilops tauschii.</title>
        <authorList>
            <person name="Luo M.C."/>
            <person name="Gu Y.Q."/>
            <person name="Puiu D."/>
            <person name="Wang H."/>
            <person name="Twardziok S.O."/>
            <person name="Deal K.R."/>
            <person name="Huo N."/>
            <person name="Zhu T."/>
            <person name="Wang L."/>
            <person name="Wang Y."/>
            <person name="McGuire P.E."/>
            <person name="Liu S."/>
            <person name="Long H."/>
            <person name="Ramasamy R.K."/>
            <person name="Rodriguez J.C."/>
            <person name="Van S.L."/>
            <person name="Yuan L."/>
            <person name="Wang Z."/>
            <person name="Xia Z."/>
            <person name="Xiao L."/>
            <person name="Anderson O.D."/>
            <person name="Ouyang S."/>
            <person name="Liang Y."/>
            <person name="Zimin A.V."/>
            <person name="Pertea G."/>
            <person name="Qi P."/>
            <person name="Bennetzen J.L."/>
            <person name="Dai X."/>
            <person name="Dawson M.W."/>
            <person name="Muller H.G."/>
            <person name="Kugler K."/>
            <person name="Rivarola-Duarte L."/>
            <person name="Spannagl M."/>
            <person name="Mayer K.F.X."/>
            <person name="Lu F.H."/>
            <person name="Bevan M.W."/>
            <person name="Leroy P."/>
            <person name="Li P."/>
            <person name="You F.M."/>
            <person name="Sun Q."/>
            <person name="Liu Z."/>
            <person name="Lyons E."/>
            <person name="Wicker T."/>
            <person name="Salzberg S.L."/>
            <person name="Devos K.M."/>
            <person name="Dvorak J."/>
        </authorList>
    </citation>
    <scope>NUCLEOTIDE SEQUENCE [LARGE SCALE GENOMIC DNA]</scope>
    <source>
        <strain evidence="2">cv. AL8/78</strain>
    </source>
</reference>
<dbReference type="EnsemblPlants" id="AET7Gv20990500.50">
    <property type="protein sequence ID" value="AET7Gv20990500.50"/>
    <property type="gene ID" value="AET7Gv20990500"/>
</dbReference>
<accession>A0A453SJH7</accession>
<feature type="compositionally biased region" description="Low complexity" evidence="1">
    <location>
        <begin position="115"/>
        <end position="132"/>
    </location>
</feature>
<reference evidence="3" key="1">
    <citation type="journal article" date="2014" name="Science">
        <title>Ancient hybridizations among the ancestral genomes of bread wheat.</title>
        <authorList>
            <consortium name="International Wheat Genome Sequencing Consortium,"/>
            <person name="Marcussen T."/>
            <person name="Sandve S.R."/>
            <person name="Heier L."/>
            <person name="Spannagl M."/>
            <person name="Pfeifer M."/>
            <person name="Jakobsen K.S."/>
            <person name="Wulff B.B."/>
            <person name="Steuernagel B."/>
            <person name="Mayer K.F."/>
            <person name="Olsen O.A."/>
        </authorList>
    </citation>
    <scope>NUCLEOTIDE SEQUENCE [LARGE SCALE GENOMIC DNA]</scope>
    <source>
        <strain evidence="3">cv. AL8/78</strain>
    </source>
</reference>
<reference evidence="3" key="2">
    <citation type="journal article" date="2017" name="Nat. Plants">
        <title>The Aegilops tauschii genome reveals multiple impacts of transposons.</title>
        <authorList>
            <person name="Zhao G."/>
            <person name="Zou C."/>
            <person name="Li K."/>
            <person name="Wang K."/>
            <person name="Li T."/>
            <person name="Gao L."/>
            <person name="Zhang X."/>
            <person name="Wang H."/>
            <person name="Yang Z."/>
            <person name="Liu X."/>
            <person name="Jiang W."/>
            <person name="Mao L."/>
            <person name="Kong X."/>
            <person name="Jiao Y."/>
            <person name="Jia J."/>
        </authorList>
    </citation>
    <scope>NUCLEOTIDE SEQUENCE [LARGE SCALE GENOMIC DNA]</scope>
    <source>
        <strain evidence="3">cv. AL8/78</strain>
    </source>
</reference>
<evidence type="ECO:0000313" key="2">
    <source>
        <dbReference type="EnsemblPlants" id="AET7Gv20990500.50"/>
    </source>
</evidence>
<evidence type="ECO:0008006" key="4">
    <source>
        <dbReference type="Google" id="ProtNLM"/>
    </source>
</evidence>
<dbReference type="Proteomes" id="UP000015105">
    <property type="component" value="Chromosome 7D"/>
</dbReference>
<protein>
    <recommendedName>
        <fullName evidence="4">Pentacotripeptide-repeat region of PRORP domain-containing protein</fullName>
    </recommendedName>
</protein>
<organism evidence="2 3">
    <name type="scientific">Aegilops tauschii subsp. strangulata</name>
    <name type="common">Goatgrass</name>
    <dbReference type="NCBI Taxonomy" id="200361"/>
    <lineage>
        <taxon>Eukaryota</taxon>
        <taxon>Viridiplantae</taxon>
        <taxon>Streptophyta</taxon>
        <taxon>Embryophyta</taxon>
        <taxon>Tracheophyta</taxon>
        <taxon>Spermatophyta</taxon>
        <taxon>Magnoliopsida</taxon>
        <taxon>Liliopsida</taxon>
        <taxon>Poales</taxon>
        <taxon>Poaceae</taxon>
        <taxon>BOP clade</taxon>
        <taxon>Pooideae</taxon>
        <taxon>Triticodae</taxon>
        <taxon>Triticeae</taxon>
        <taxon>Triticinae</taxon>
        <taxon>Aegilops</taxon>
    </lineage>
</organism>
<evidence type="ECO:0000313" key="3">
    <source>
        <dbReference type="Proteomes" id="UP000015105"/>
    </source>
</evidence>
<keyword evidence="3" id="KW-1185">Reference proteome</keyword>
<feature type="region of interest" description="Disordered" evidence="1">
    <location>
        <begin position="18"/>
        <end position="62"/>
    </location>
</feature>
<dbReference type="Gramene" id="AET7Gv20990500.50">
    <property type="protein sequence ID" value="AET7Gv20990500.50"/>
    <property type="gene ID" value="AET7Gv20990500"/>
</dbReference>
<reference evidence="2" key="4">
    <citation type="submission" date="2019-03" db="UniProtKB">
        <authorList>
            <consortium name="EnsemblPlants"/>
        </authorList>
    </citation>
    <scope>IDENTIFICATION</scope>
</reference>
<feature type="region of interest" description="Disordered" evidence="1">
    <location>
        <begin position="115"/>
        <end position="143"/>
    </location>
</feature>